<dbReference type="AlphaFoldDB" id="A0AAD5YNN3"/>
<feature type="region of interest" description="Disordered" evidence="1">
    <location>
        <begin position="96"/>
        <end position="160"/>
    </location>
</feature>
<dbReference type="EMBL" id="JANIEX010001487">
    <property type="protein sequence ID" value="KAJ3557384.1"/>
    <property type="molecule type" value="Genomic_DNA"/>
</dbReference>
<comment type="caution">
    <text evidence="2">The sequence shown here is derived from an EMBL/GenBank/DDBJ whole genome shotgun (WGS) entry which is preliminary data.</text>
</comment>
<proteinExistence type="predicted"/>
<evidence type="ECO:0000256" key="1">
    <source>
        <dbReference type="SAM" id="MobiDB-lite"/>
    </source>
</evidence>
<evidence type="ECO:0000313" key="3">
    <source>
        <dbReference type="Proteomes" id="UP001213000"/>
    </source>
</evidence>
<sequence>MAYEILIALSSMPKSLQCTVCGNSFPDWKKLNAHLRNKKCKKKLTEGVALALLNRWNSLKGEGVESSADPDDSEITDQQMADLEVAEQEITDEILQASKEFQGSPLDTRPSRLPTRTRRRPSRYAEYTDELPPSPPPIIPDDAMATESQTETGSGHSTPLFNQYQTPCNEFGVYHIYNYGPPSYSPDHHHSLDNVSDSPNFLTTNSNSNNWWSCFGSSIPDTMSPGAWFAPFLSASAFRLMKWFYGASNFKSLIELDRLVQDVLHAPDFDIGDLKTFRGERENRRLDDFQGRIDNSDNPLENADGWLHTSVDIPVPAEGFKYRKEADIPHYSVPGLFLRDPVAVIKGVLSEPGAHDFHLKPHQTFWRPSEDAAPERVYSEVYSANAMITEEAKLHSKPSARPELETVILSLMFWSDSTHLTSFGDASVWPIYMAFGNQSKYLRAKPSTFSMHHLAYIPKLGGAFHDWYHKTFGSAISGPALTNCRRSLVHAVWLLLLNQKFIACYRDGLDHEFFDGITRRIFFRIVLYGMDYPEKVIMALIRYFGNFPCPWCLIPKTDIHLLGTIRDFRRRLEDRRFDTIDRQKTVRKAWKAVYLKGQNIASRVIDEILSPESLVPVENAFSTRLSEFGFDFHEMIAPDLLHEFELGVWKRTFTHLLRILAANGGDSLQELDRRYRAMPTFGNGIIQRFKNVSSMKRLAGRDFEDLLQCALPVFEGLLPEPHNTLVCKLIFELATWHAFAKLRIHTESTVIALEGSTRRLGDLFRKFVRITCSEYHTRELPAETEARGRRVAALSRRKGLSGTLHITSKKVIFRLDTYKHHSLGDYPEYIRQFGTTDNYSTQLGEVEHKRIKKFYPRTKKQQYTQGIAKQQQRERLIQKISNADPYNPSPETPDSMLSTNRESHKSISHTEDLPPMPPSEQFQMTTDTRFSAKFNVYEWVDTHRNDPATADFIPSLRRHLFMQIMGYGGDRDEDEITADEANSIRFLDGNIYEHQRLRINYTTYDLRRNQDTINPRVRSDIMMLSPEFDKGDGTFHPYWYARVIKICHMQIYFTGHPSCPQASAGQRTMKFLFVRFFGLDKTHKYGWKAKHYPMVGFLGSDDNAPFGFVNPRHVLRAVHIIPAFHFGRADHTSAIHSIMPPTLARRPEDGDEDYVCYYVNMFPDRDIVMRFRGGGVGHKSTRHATNYFLEDRDSQDYPTSKSWDIFGSGENTEMITNIDTDIALELSDDEEAMEIEAELNDEAEKNGELDERHPDEVEVLDDDIDGRLNVEDELGFGIL</sequence>
<feature type="compositionally biased region" description="Polar residues" evidence="1">
    <location>
        <begin position="146"/>
        <end position="160"/>
    </location>
</feature>
<keyword evidence="3" id="KW-1185">Reference proteome</keyword>
<name>A0AAD5YNN3_9AGAR</name>
<feature type="region of interest" description="Disordered" evidence="1">
    <location>
        <begin position="880"/>
        <end position="918"/>
    </location>
</feature>
<dbReference type="InterPro" id="IPR041078">
    <property type="entry name" value="Plavaka"/>
</dbReference>
<dbReference type="Pfam" id="PF18759">
    <property type="entry name" value="Plavaka"/>
    <property type="match status" value="1"/>
</dbReference>
<dbReference type="Proteomes" id="UP001213000">
    <property type="component" value="Unassembled WGS sequence"/>
</dbReference>
<accession>A0AAD5YNN3</accession>
<feature type="compositionally biased region" description="Basic and acidic residues" evidence="1">
    <location>
        <begin position="901"/>
        <end position="912"/>
    </location>
</feature>
<organism evidence="2 3">
    <name type="scientific">Leucocoprinus birnbaumii</name>
    <dbReference type="NCBI Taxonomy" id="56174"/>
    <lineage>
        <taxon>Eukaryota</taxon>
        <taxon>Fungi</taxon>
        <taxon>Dikarya</taxon>
        <taxon>Basidiomycota</taxon>
        <taxon>Agaricomycotina</taxon>
        <taxon>Agaricomycetes</taxon>
        <taxon>Agaricomycetidae</taxon>
        <taxon>Agaricales</taxon>
        <taxon>Agaricineae</taxon>
        <taxon>Agaricaceae</taxon>
        <taxon>Leucocoprinus</taxon>
    </lineage>
</organism>
<gene>
    <name evidence="2" type="ORF">NP233_g11755</name>
</gene>
<protein>
    <submittedName>
        <fullName evidence="2">Uncharacterized protein</fullName>
    </submittedName>
</protein>
<reference evidence="2" key="1">
    <citation type="submission" date="2022-07" db="EMBL/GenBank/DDBJ databases">
        <title>Genome Sequence of Leucocoprinus birnbaumii.</title>
        <authorList>
            <person name="Buettner E."/>
        </authorList>
    </citation>
    <scope>NUCLEOTIDE SEQUENCE</scope>
    <source>
        <strain evidence="2">VT141</strain>
    </source>
</reference>
<evidence type="ECO:0000313" key="2">
    <source>
        <dbReference type="EMBL" id="KAJ3557384.1"/>
    </source>
</evidence>